<comment type="caution">
    <text evidence="8">The sequence shown here is derived from an EMBL/GenBank/DDBJ whole genome shotgun (WGS) entry which is preliminary data.</text>
</comment>
<dbReference type="GO" id="GO:0006508">
    <property type="term" value="P:proteolysis"/>
    <property type="evidence" value="ECO:0007669"/>
    <property type="project" value="UniProtKB-KW"/>
</dbReference>
<feature type="signal peptide" evidence="6">
    <location>
        <begin position="1"/>
        <end position="25"/>
    </location>
</feature>
<evidence type="ECO:0000256" key="6">
    <source>
        <dbReference type="SAM" id="SignalP"/>
    </source>
</evidence>
<dbReference type="InterPro" id="IPR050131">
    <property type="entry name" value="Peptidase_S8_subtilisin-like"/>
</dbReference>
<sequence>MKTKSRAVSSWVVALGLVGSGGALAAAPESARVAGEEQVRAVGGELWVEPDLLEIKFHENQYIRLRNGLPTDLGGRGLRHAQAHEMLRQVAGGKWSRSHEVAEEALEELRSEGELRTREALPDLNLYYQLRLPPGMDVDRIAESFRKLPEVEAVYRVPRPAPSPVAPDYYSVSSGSYQKYQDAAPTGVDGRYAGTLAGARGTGVKICDVEYSYNASHVDLGVVTLVGSAPVDPFNNNNHGTAVLGVYGATANSEGVTGIAYAAQKLFAAANTASGYNVGAAVTTCAANISAGDIIVIEQQMSGPISGKYVPVEWYKPWYDAIRTAVAANKIVVEAAGNGSQNLDDPMFSTGNNGHYPFLAQNDSGAIIVGAGKSPAYGTAARSAHDFSTYGSTVDMQGWGDGVVTTGYGTLYSAEGVNRYFASGFNGTSSATPVVAGSVASLQGRYKTLYGTYMTPASVKTRLRTYGTAQTGTKNIGPLPDLRRALTGL</sequence>
<keyword evidence="3" id="KW-0378">Hydrolase</keyword>
<evidence type="ECO:0000256" key="2">
    <source>
        <dbReference type="ARBA" id="ARBA00022670"/>
    </source>
</evidence>
<dbReference type="PANTHER" id="PTHR43806:SF11">
    <property type="entry name" value="CEREVISIN-RELATED"/>
    <property type="match status" value="1"/>
</dbReference>
<dbReference type="InterPro" id="IPR015500">
    <property type="entry name" value="Peptidase_S8_subtilisin-rel"/>
</dbReference>
<evidence type="ECO:0000313" key="9">
    <source>
        <dbReference type="Proteomes" id="UP000028547"/>
    </source>
</evidence>
<dbReference type="PRINTS" id="PR00723">
    <property type="entry name" value="SUBTILISIN"/>
</dbReference>
<evidence type="ECO:0000256" key="5">
    <source>
        <dbReference type="PROSITE-ProRule" id="PRU01240"/>
    </source>
</evidence>
<dbReference type="InterPro" id="IPR000209">
    <property type="entry name" value="Peptidase_S8/S53_dom"/>
</dbReference>
<comment type="similarity">
    <text evidence="1 5">Belongs to the peptidase S8 family.</text>
</comment>
<dbReference type="SUPFAM" id="SSF52743">
    <property type="entry name" value="Subtilisin-like"/>
    <property type="match status" value="1"/>
</dbReference>
<dbReference type="AlphaFoldDB" id="A0A084STB6"/>
<organism evidence="8 9">
    <name type="scientific">Archangium violaceum Cb vi76</name>
    <dbReference type="NCBI Taxonomy" id="1406225"/>
    <lineage>
        <taxon>Bacteria</taxon>
        <taxon>Pseudomonadati</taxon>
        <taxon>Myxococcota</taxon>
        <taxon>Myxococcia</taxon>
        <taxon>Myxococcales</taxon>
        <taxon>Cystobacterineae</taxon>
        <taxon>Archangiaceae</taxon>
        <taxon>Archangium</taxon>
    </lineage>
</organism>
<evidence type="ECO:0000313" key="8">
    <source>
        <dbReference type="EMBL" id="KFA91701.1"/>
    </source>
</evidence>
<dbReference type="InterPro" id="IPR036852">
    <property type="entry name" value="Peptidase_S8/S53_dom_sf"/>
</dbReference>
<keyword evidence="4" id="KW-0720">Serine protease</keyword>
<protein>
    <recommendedName>
        <fullName evidence="7">Peptidase S8/S53 domain-containing protein</fullName>
    </recommendedName>
</protein>
<dbReference type="GO" id="GO:0004252">
    <property type="term" value="F:serine-type endopeptidase activity"/>
    <property type="evidence" value="ECO:0007669"/>
    <property type="project" value="InterPro"/>
</dbReference>
<evidence type="ECO:0000256" key="4">
    <source>
        <dbReference type="ARBA" id="ARBA00022825"/>
    </source>
</evidence>
<evidence type="ECO:0000259" key="7">
    <source>
        <dbReference type="Pfam" id="PF00082"/>
    </source>
</evidence>
<dbReference type="Gene3D" id="3.40.50.200">
    <property type="entry name" value="Peptidase S8/S53 domain"/>
    <property type="match status" value="1"/>
</dbReference>
<keyword evidence="2" id="KW-0645">Protease</keyword>
<dbReference type="Proteomes" id="UP000028547">
    <property type="component" value="Unassembled WGS sequence"/>
</dbReference>
<feature type="chain" id="PRO_5001781753" description="Peptidase S8/S53 domain-containing protein" evidence="6">
    <location>
        <begin position="26"/>
        <end position="489"/>
    </location>
</feature>
<name>A0A084STB6_9BACT</name>
<dbReference type="InterPro" id="IPR023828">
    <property type="entry name" value="Peptidase_S8_Ser-AS"/>
</dbReference>
<evidence type="ECO:0000256" key="3">
    <source>
        <dbReference type="ARBA" id="ARBA00022801"/>
    </source>
</evidence>
<comment type="caution">
    <text evidence="5">Lacks conserved residue(s) required for the propagation of feature annotation.</text>
</comment>
<gene>
    <name evidence="8" type="ORF">Q664_20405</name>
</gene>
<reference evidence="8 9" key="1">
    <citation type="submission" date="2014-07" db="EMBL/GenBank/DDBJ databases">
        <title>Draft Genome Sequence of Gephyronic Acid Producer, Cystobacter violaceus Strain Cb vi76.</title>
        <authorList>
            <person name="Stevens D.C."/>
            <person name="Young J."/>
            <person name="Carmichael R."/>
            <person name="Tan J."/>
            <person name="Taylor R.E."/>
        </authorList>
    </citation>
    <scope>NUCLEOTIDE SEQUENCE [LARGE SCALE GENOMIC DNA]</scope>
    <source>
        <strain evidence="8 9">Cb vi76</strain>
    </source>
</reference>
<dbReference type="PROSITE" id="PS51892">
    <property type="entry name" value="SUBTILASE"/>
    <property type="match status" value="1"/>
</dbReference>
<evidence type="ECO:0000256" key="1">
    <source>
        <dbReference type="ARBA" id="ARBA00011073"/>
    </source>
</evidence>
<dbReference type="Pfam" id="PF00082">
    <property type="entry name" value="Peptidase_S8"/>
    <property type="match status" value="1"/>
</dbReference>
<dbReference type="PANTHER" id="PTHR43806">
    <property type="entry name" value="PEPTIDASE S8"/>
    <property type="match status" value="1"/>
</dbReference>
<feature type="domain" description="Peptidase S8/S53" evidence="7">
    <location>
        <begin position="235"/>
        <end position="465"/>
    </location>
</feature>
<dbReference type="RefSeq" id="WP_043397784.1">
    <property type="nucleotide sequence ID" value="NZ_JPMI01000133.1"/>
</dbReference>
<keyword evidence="6" id="KW-0732">Signal</keyword>
<accession>A0A084STB6</accession>
<dbReference type="PROSITE" id="PS00138">
    <property type="entry name" value="SUBTILASE_SER"/>
    <property type="match status" value="1"/>
</dbReference>
<proteinExistence type="inferred from homology"/>
<dbReference type="EMBL" id="JPMI01000133">
    <property type="protein sequence ID" value="KFA91701.1"/>
    <property type="molecule type" value="Genomic_DNA"/>
</dbReference>